<dbReference type="InterPro" id="IPR012675">
    <property type="entry name" value="Beta-grasp_dom_sf"/>
</dbReference>
<dbReference type="InterPro" id="IPR010035">
    <property type="entry name" value="Thi_S"/>
</dbReference>
<proteinExistence type="predicted"/>
<dbReference type="PANTHER" id="PTHR34472">
    <property type="entry name" value="SULFUR CARRIER PROTEIN THIS"/>
    <property type="match status" value="1"/>
</dbReference>
<dbReference type="SUPFAM" id="SSF54285">
    <property type="entry name" value="MoaD/ThiS"/>
    <property type="match status" value="1"/>
</dbReference>
<dbReference type="InterPro" id="IPR003749">
    <property type="entry name" value="ThiS/MoaD-like"/>
</dbReference>
<dbReference type="Pfam" id="PF02597">
    <property type="entry name" value="ThiS"/>
    <property type="match status" value="1"/>
</dbReference>
<dbReference type="EMBL" id="CADCWM010001056">
    <property type="protein sequence ID" value="CAA9587635.1"/>
    <property type="molecule type" value="Genomic_DNA"/>
</dbReference>
<name>A0A6J4VWX7_9BACT</name>
<evidence type="ECO:0000313" key="1">
    <source>
        <dbReference type="EMBL" id="CAA9587635.1"/>
    </source>
</evidence>
<dbReference type="InterPro" id="IPR016155">
    <property type="entry name" value="Mopterin_synth/thiamin_S_b"/>
</dbReference>
<dbReference type="NCBIfam" id="TIGR01683">
    <property type="entry name" value="thiS"/>
    <property type="match status" value="1"/>
</dbReference>
<sequence length="69" mass="6965">MPQIVLNGEPIDLPEGACAADAVRATGAGRDARGVAVALDGEVVPRAEWSSTPLTDGEHVEVLTAVQGG</sequence>
<protein>
    <submittedName>
        <fullName evidence="1">Sulfur carrier protein ThiS</fullName>
    </submittedName>
</protein>
<dbReference type="Gene3D" id="3.10.20.30">
    <property type="match status" value="1"/>
</dbReference>
<dbReference type="PANTHER" id="PTHR34472:SF1">
    <property type="entry name" value="SULFUR CARRIER PROTEIN THIS"/>
    <property type="match status" value="1"/>
</dbReference>
<organism evidence="1">
    <name type="scientific">uncultured Thermomicrobiales bacterium</name>
    <dbReference type="NCBI Taxonomy" id="1645740"/>
    <lineage>
        <taxon>Bacteria</taxon>
        <taxon>Pseudomonadati</taxon>
        <taxon>Thermomicrobiota</taxon>
        <taxon>Thermomicrobia</taxon>
        <taxon>Thermomicrobiales</taxon>
        <taxon>environmental samples</taxon>
    </lineage>
</organism>
<dbReference type="CDD" id="cd00565">
    <property type="entry name" value="Ubl_ThiS"/>
    <property type="match status" value="1"/>
</dbReference>
<accession>A0A6J4VWX7</accession>
<dbReference type="AlphaFoldDB" id="A0A6J4VWX7"/>
<reference evidence="1" key="1">
    <citation type="submission" date="2020-02" db="EMBL/GenBank/DDBJ databases">
        <authorList>
            <person name="Meier V. D."/>
        </authorList>
    </citation>
    <scope>NUCLEOTIDE SEQUENCE</scope>
    <source>
        <strain evidence="1">AVDCRST_MAG88</strain>
    </source>
</reference>
<gene>
    <name evidence="1" type="ORF">AVDCRST_MAG88-4228</name>
</gene>